<dbReference type="Gene3D" id="3.40.50.2300">
    <property type="match status" value="1"/>
</dbReference>
<keyword evidence="2" id="KW-0963">Cytoplasm</keyword>
<dbReference type="GO" id="GO:0000976">
    <property type="term" value="F:transcription cis-regulatory region binding"/>
    <property type="evidence" value="ECO:0007669"/>
    <property type="project" value="TreeGrafter"/>
</dbReference>
<evidence type="ECO:0000313" key="12">
    <source>
        <dbReference type="EMBL" id="KEK19873.1"/>
    </source>
</evidence>
<feature type="domain" description="Response regulatory" evidence="10">
    <location>
        <begin position="3"/>
        <end position="116"/>
    </location>
</feature>
<dbReference type="InterPro" id="IPR011006">
    <property type="entry name" value="CheY-like_superfamily"/>
</dbReference>
<comment type="subcellular location">
    <subcellularLocation>
        <location evidence="1">Cytoplasm</location>
    </subcellularLocation>
</comment>
<dbReference type="AlphaFoldDB" id="A0A073KC72"/>
<dbReference type="InterPro" id="IPR016032">
    <property type="entry name" value="Sig_transdc_resp-reg_C-effctor"/>
</dbReference>
<evidence type="ECO:0000256" key="5">
    <source>
        <dbReference type="ARBA" id="ARBA00023015"/>
    </source>
</evidence>
<evidence type="ECO:0000313" key="13">
    <source>
        <dbReference type="Proteomes" id="UP000027822"/>
    </source>
</evidence>
<dbReference type="Gene3D" id="6.10.250.690">
    <property type="match status" value="1"/>
</dbReference>
<keyword evidence="7" id="KW-0804">Transcription</keyword>
<dbReference type="InterPro" id="IPR039420">
    <property type="entry name" value="WalR-like"/>
</dbReference>
<sequence>MYKILIIEGDCNISSLLQSHIRKYDYETVVVNDFHNIMDTFRTMQPHLVLLNVTLPIFDGFYWCHQIRAESNCPIIFISDRAGEMEQIMAIENGADDYMIKPLHYDVVMAKIKGRLRRVYGEYALNISERIVTVQGLKLLPERTEIRFREEQSFLTKKEAILAELLLCKYPRAANREELLTALWDEESFIEDNTLNVNVTRLRKKFMLLGIENAIETVRGLGYRLNVTWDWNEKG</sequence>
<keyword evidence="3" id="KW-0597">Phosphoprotein</keyword>
<dbReference type="InterPro" id="IPR001867">
    <property type="entry name" value="OmpR/PhoB-type_DNA-bd"/>
</dbReference>
<evidence type="ECO:0000256" key="3">
    <source>
        <dbReference type="ARBA" id="ARBA00022553"/>
    </source>
</evidence>
<evidence type="ECO:0000256" key="7">
    <source>
        <dbReference type="ARBA" id="ARBA00023163"/>
    </source>
</evidence>
<dbReference type="SUPFAM" id="SSF46894">
    <property type="entry name" value="C-terminal effector domain of the bipartite response regulators"/>
    <property type="match status" value="1"/>
</dbReference>
<dbReference type="PROSITE" id="PS50110">
    <property type="entry name" value="RESPONSE_REGULATORY"/>
    <property type="match status" value="1"/>
</dbReference>
<dbReference type="SMART" id="SM00448">
    <property type="entry name" value="REC"/>
    <property type="match status" value="1"/>
</dbReference>
<dbReference type="FunFam" id="1.10.10.10:FF:000219">
    <property type="entry name" value="DNA-binding response regulator"/>
    <property type="match status" value="1"/>
</dbReference>
<feature type="domain" description="OmpR/PhoB-type" evidence="11">
    <location>
        <begin position="129"/>
        <end position="227"/>
    </location>
</feature>
<dbReference type="OrthoDB" id="9790442at2"/>
<comment type="caution">
    <text evidence="12">The sequence shown here is derived from an EMBL/GenBank/DDBJ whole genome shotgun (WGS) entry which is preliminary data.</text>
</comment>
<dbReference type="Proteomes" id="UP000027822">
    <property type="component" value="Unassembled WGS sequence"/>
</dbReference>
<accession>A0A073KC72</accession>
<keyword evidence="5" id="KW-0805">Transcription regulation</keyword>
<proteinExistence type="predicted"/>
<dbReference type="Pfam" id="PF00072">
    <property type="entry name" value="Response_reg"/>
    <property type="match status" value="1"/>
</dbReference>
<dbReference type="SMART" id="SM00862">
    <property type="entry name" value="Trans_reg_C"/>
    <property type="match status" value="1"/>
</dbReference>
<evidence type="ECO:0000259" key="10">
    <source>
        <dbReference type="PROSITE" id="PS50110"/>
    </source>
</evidence>
<dbReference type="EMBL" id="JOTN01000005">
    <property type="protein sequence ID" value="KEK19873.1"/>
    <property type="molecule type" value="Genomic_DNA"/>
</dbReference>
<comment type="caution">
    <text evidence="8">Lacks conserved residue(s) required for the propagation of feature annotation.</text>
</comment>
<dbReference type="SUPFAM" id="SSF52172">
    <property type="entry name" value="CheY-like"/>
    <property type="match status" value="1"/>
</dbReference>
<dbReference type="STRING" id="574376.BAMA_19050"/>
<keyword evidence="13" id="KW-1185">Reference proteome</keyword>
<organism evidence="12 13">
    <name type="scientific">Bacillus manliponensis</name>
    <dbReference type="NCBI Taxonomy" id="574376"/>
    <lineage>
        <taxon>Bacteria</taxon>
        <taxon>Bacillati</taxon>
        <taxon>Bacillota</taxon>
        <taxon>Bacilli</taxon>
        <taxon>Bacillales</taxon>
        <taxon>Bacillaceae</taxon>
        <taxon>Bacillus</taxon>
        <taxon>Bacillus cereus group</taxon>
    </lineage>
</organism>
<keyword evidence="4" id="KW-0902">Two-component regulatory system</keyword>
<evidence type="ECO:0000259" key="11">
    <source>
        <dbReference type="PROSITE" id="PS51755"/>
    </source>
</evidence>
<feature type="DNA-binding region" description="OmpR/PhoB-type" evidence="9">
    <location>
        <begin position="129"/>
        <end position="227"/>
    </location>
</feature>
<evidence type="ECO:0000256" key="2">
    <source>
        <dbReference type="ARBA" id="ARBA00022490"/>
    </source>
</evidence>
<dbReference type="InterPro" id="IPR036388">
    <property type="entry name" value="WH-like_DNA-bd_sf"/>
</dbReference>
<protein>
    <submittedName>
        <fullName evidence="12">Transcriptional regulator</fullName>
    </submittedName>
</protein>
<evidence type="ECO:0000256" key="4">
    <source>
        <dbReference type="ARBA" id="ARBA00023012"/>
    </source>
</evidence>
<keyword evidence="6 9" id="KW-0238">DNA-binding</keyword>
<evidence type="ECO:0000256" key="1">
    <source>
        <dbReference type="ARBA" id="ARBA00004496"/>
    </source>
</evidence>
<evidence type="ECO:0000256" key="8">
    <source>
        <dbReference type="PROSITE-ProRule" id="PRU00169"/>
    </source>
</evidence>
<evidence type="ECO:0000256" key="9">
    <source>
        <dbReference type="PROSITE-ProRule" id="PRU01091"/>
    </source>
</evidence>
<dbReference type="PANTHER" id="PTHR48111">
    <property type="entry name" value="REGULATOR OF RPOS"/>
    <property type="match status" value="1"/>
</dbReference>
<evidence type="ECO:0000256" key="6">
    <source>
        <dbReference type="ARBA" id="ARBA00023125"/>
    </source>
</evidence>
<dbReference type="Pfam" id="PF00486">
    <property type="entry name" value="Trans_reg_C"/>
    <property type="match status" value="1"/>
</dbReference>
<dbReference type="eggNOG" id="COG0745">
    <property type="taxonomic scope" value="Bacteria"/>
</dbReference>
<dbReference type="InterPro" id="IPR001789">
    <property type="entry name" value="Sig_transdc_resp-reg_receiver"/>
</dbReference>
<gene>
    <name evidence="12" type="ORF">BAMA_19050</name>
</gene>
<dbReference type="CDD" id="cd00383">
    <property type="entry name" value="trans_reg_C"/>
    <property type="match status" value="1"/>
</dbReference>
<name>A0A073KC72_9BACI</name>
<reference evidence="12 13" key="1">
    <citation type="submission" date="2014-06" db="EMBL/GenBank/DDBJ databases">
        <title>Draft genome sequence of Bacillus manliponensis JCM 15802 (MCCC 1A00708).</title>
        <authorList>
            <person name="Lai Q."/>
            <person name="Liu Y."/>
            <person name="Shao Z."/>
        </authorList>
    </citation>
    <scope>NUCLEOTIDE SEQUENCE [LARGE SCALE GENOMIC DNA]</scope>
    <source>
        <strain evidence="12 13">JCM 15802</strain>
    </source>
</reference>
<dbReference type="PROSITE" id="PS51755">
    <property type="entry name" value="OMPR_PHOB"/>
    <property type="match status" value="1"/>
</dbReference>
<dbReference type="GO" id="GO:0005829">
    <property type="term" value="C:cytosol"/>
    <property type="evidence" value="ECO:0007669"/>
    <property type="project" value="TreeGrafter"/>
</dbReference>
<dbReference type="Gene3D" id="1.10.10.10">
    <property type="entry name" value="Winged helix-like DNA-binding domain superfamily/Winged helix DNA-binding domain"/>
    <property type="match status" value="1"/>
</dbReference>
<dbReference type="PANTHER" id="PTHR48111:SF31">
    <property type="entry name" value="TRANSCRIPTIONAL REGULATORY PROTEIN YXDJ"/>
    <property type="match status" value="1"/>
</dbReference>
<dbReference type="RefSeq" id="WP_034638017.1">
    <property type="nucleotide sequence ID" value="NZ_CBCSJC010000010.1"/>
</dbReference>
<dbReference type="GO" id="GO:0000156">
    <property type="term" value="F:phosphorelay response regulator activity"/>
    <property type="evidence" value="ECO:0007669"/>
    <property type="project" value="TreeGrafter"/>
</dbReference>
<dbReference type="GO" id="GO:0032993">
    <property type="term" value="C:protein-DNA complex"/>
    <property type="evidence" value="ECO:0007669"/>
    <property type="project" value="TreeGrafter"/>
</dbReference>
<dbReference type="GO" id="GO:0006355">
    <property type="term" value="P:regulation of DNA-templated transcription"/>
    <property type="evidence" value="ECO:0007669"/>
    <property type="project" value="InterPro"/>
</dbReference>